<organism evidence="2 3">
    <name type="scientific">Lipingzhangella rawalii</name>
    <dbReference type="NCBI Taxonomy" id="2055835"/>
    <lineage>
        <taxon>Bacteria</taxon>
        <taxon>Bacillati</taxon>
        <taxon>Actinomycetota</taxon>
        <taxon>Actinomycetes</taxon>
        <taxon>Streptosporangiales</taxon>
        <taxon>Nocardiopsidaceae</taxon>
        <taxon>Lipingzhangella</taxon>
    </lineage>
</organism>
<accession>A0ABU2H6A9</accession>
<gene>
    <name evidence="2" type="ORF">RIF23_08670</name>
</gene>
<dbReference type="Proteomes" id="UP001250214">
    <property type="component" value="Unassembled WGS sequence"/>
</dbReference>
<evidence type="ECO:0000313" key="2">
    <source>
        <dbReference type="EMBL" id="MDS1270365.1"/>
    </source>
</evidence>
<proteinExistence type="predicted"/>
<dbReference type="RefSeq" id="WP_310911880.1">
    <property type="nucleotide sequence ID" value="NZ_JAVLVT010000003.1"/>
</dbReference>
<evidence type="ECO:0000256" key="1">
    <source>
        <dbReference type="SAM" id="MobiDB-lite"/>
    </source>
</evidence>
<keyword evidence="3" id="KW-1185">Reference proteome</keyword>
<name>A0ABU2H6A9_9ACTN</name>
<protein>
    <submittedName>
        <fullName evidence="2">Uncharacterized protein</fullName>
    </submittedName>
</protein>
<comment type="caution">
    <text evidence="2">The sequence shown here is derived from an EMBL/GenBank/DDBJ whole genome shotgun (WGS) entry which is preliminary data.</text>
</comment>
<dbReference type="EMBL" id="JAVLVT010000003">
    <property type="protein sequence ID" value="MDS1270365.1"/>
    <property type="molecule type" value="Genomic_DNA"/>
</dbReference>
<reference evidence="3" key="1">
    <citation type="submission" date="2023-07" db="EMBL/GenBank/DDBJ databases">
        <title>Novel species in the genus Lipingzhangella isolated from Sambhar Salt Lake.</title>
        <authorList>
            <person name="Jiya N."/>
            <person name="Kajale S."/>
            <person name="Sharma A."/>
        </authorList>
    </citation>
    <scope>NUCLEOTIDE SEQUENCE [LARGE SCALE GENOMIC DNA]</scope>
    <source>
        <strain evidence="3">LS1_29</strain>
    </source>
</reference>
<evidence type="ECO:0000313" key="3">
    <source>
        <dbReference type="Proteomes" id="UP001250214"/>
    </source>
</evidence>
<feature type="region of interest" description="Disordered" evidence="1">
    <location>
        <begin position="82"/>
        <end position="109"/>
    </location>
</feature>
<sequence>MSPAPARSRLGSTLLALAMALSLMGMPMVLLSGSTPLGQLASEDRAGAPGASVSASAVAPAVATVEAPSVWLSVTTGVTGPLEQRVTPRDLPEAVDAPPVTLGDLPNPAGWVTPQRTVVAASADLAPTPVQRGPPQATS</sequence>